<reference evidence="8 9" key="1">
    <citation type="submission" date="2019-03" db="EMBL/GenBank/DDBJ databases">
        <title>Genomic Encyclopedia of Type Strains, Phase IV (KMG-IV): sequencing the most valuable type-strain genomes for metagenomic binning, comparative biology and taxonomic classification.</title>
        <authorList>
            <person name="Goeker M."/>
        </authorList>
    </citation>
    <scope>NUCLEOTIDE SEQUENCE [LARGE SCALE GENOMIC DNA]</scope>
    <source>
        <strain evidence="8 9">DSM 2132</strain>
    </source>
</reference>
<dbReference type="FunFam" id="3.40.50.300:FF:000134">
    <property type="entry name" value="Iron-enterobactin ABC transporter ATP-binding protein"/>
    <property type="match status" value="1"/>
</dbReference>
<dbReference type="EMBL" id="SLXO01000001">
    <property type="protein sequence ID" value="TCP38544.1"/>
    <property type="molecule type" value="Genomic_DNA"/>
</dbReference>
<name>A0A4R2PTS0_RHOSA</name>
<sequence length="272" mass="28507">MTCLTLEDLSVSLGRTQVLSGLDLTVGAGELVGLIGPNGAGKSTLIRAMMGLIPARGRCLLGGDPVASLRPGERARRISYVAQEREIGWPVTVERIVALGRDVYRKAGRALSAHDRAMIESAIAHMDIAALRHRPATDLSGGERARVLIARALAQDTPLMLADEPTAGLDPAHQISLMSMLASLAADGRGVVASLHDLGLAARWCTRLVLLDRGRIVADGAPEAVLTPEVLARVYGVKAHLSHHDGGLIVQPLSLIRPASPDSHAAVAGARG</sequence>
<keyword evidence="3" id="KW-0547">Nucleotide-binding</keyword>
<dbReference type="InParanoid" id="A0A4R2PTS0"/>
<evidence type="ECO:0000256" key="4">
    <source>
        <dbReference type="ARBA" id="ARBA00022840"/>
    </source>
</evidence>
<proteinExistence type="inferred from homology"/>
<gene>
    <name evidence="8" type="ORF">EV659_101449</name>
</gene>
<dbReference type="PANTHER" id="PTHR42794">
    <property type="entry name" value="HEMIN IMPORT ATP-BINDING PROTEIN HMUV"/>
    <property type="match status" value="1"/>
</dbReference>
<dbReference type="InterPro" id="IPR027417">
    <property type="entry name" value="P-loop_NTPase"/>
</dbReference>
<organism evidence="8 9">
    <name type="scientific">Rhodothalassium salexigens DSM 2132</name>
    <dbReference type="NCBI Taxonomy" id="1188247"/>
    <lineage>
        <taxon>Bacteria</taxon>
        <taxon>Pseudomonadati</taxon>
        <taxon>Pseudomonadota</taxon>
        <taxon>Alphaproteobacteria</taxon>
        <taxon>Rhodothalassiales</taxon>
        <taxon>Rhodothalassiaceae</taxon>
        <taxon>Rhodothalassium</taxon>
    </lineage>
</organism>
<dbReference type="SMART" id="SM00382">
    <property type="entry name" value="AAA"/>
    <property type="match status" value="1"/>
</dbReference>
<comment type="function">
    <text evidence="6">Part of the ABC transporter complex HmuTUV involved in hemin import. Responsible for energy coupling to the transport system.</text>
</comment>
<protein>
    <submittedName>
        <fullName evidence="8">Iron complex transport system ATP-binding protein</fullName>
    </submittedName>
</protein>
<keyword evidence="9" id="KW-1185">Reference proteome</keyword>
<evidence type="ECO:0000313" key="8">
    <source>
        <dbReference type="EMBL" id="TCP38544.1"/>
    </source>
</evidence>
<comment type="similarity">
    <text evidence="1">Belongs to the ABC transporter superfamily.</text>
</comment>
<evidence type="ECO:0000256" key="2">
    <source>
        <dbReference type="ARBA" id="ARBA00022448"/>
    </source>
</evidence>
<evidence type="ECO:0000256" key="6">
    <source>
        <dbReference type="ARBA" id="ARBA00037066"/>
    </source>
</evidence>
<dbReference type="Proteomes" id="UP000295399">
    <property type="component" value="Unassembled WGS sequence"/>
</dbReference>
<dbReference type="CDD" id="cd03214">
    <property type="entry name" value="ABC_Iron-Siderophores_B12_Hemin"/>
    <property type="match status" value="1"/>
</dbReference>
<dbReference type="PROSITE" id="PS00211">
    <property type="entry name" value="ABC_TRANSPORTER_1"/>
    <property type="match status" value="1"/>
</dbReference>
<evidence type="ECO:0000259" key="7">
    <source>
        <dbReference type="PROSITE" id="PS50893"/>
    </source>
</evidence>
<feature type="domain" description="ABC transporter" evidence="7">
    <location>
        <begin position="4"/>
        <end position="238"/>
    </location>
</feature>
<keyword evidence="2" id="KW-0813">Transport</keyword>
<evidence type="ECO:0000256" key="1">
    <source>
        <dbReference type="ARBA" id="ARBA00005417"/>
    </source>
</evidence>
<dbReference type="InterPro" id="IPR017871">
    <property type="entry name" value="ABC_transporter-like_CS"/>
</dbReference>
<dbReference type="PROSITE" id="PS50893">
    <property type="entry name" value="ABC_TRANSPORTER_2"/>
    <property type="match status" value="1"/>
</dbReference>
<dbReference type="Gene3D" id="3.40.50.300">
    <property type="entry name" value="P-loop containing nucleotide triphosphate hydrolases"/>
    <property type="match status" value="1"/>
</dbReference>
<evidence type="ECO:0000256" key="3">
    <source>
        <dbReference type="ARBA" id="ARBA00022741"/>
    </source>
</evidence>
<dbReference type="OrthoDB" id="9810077at2"/>
<dbReference type="AlphaFoldDB" id="A0A4R2PTS0"/>
<dbReference type="InterPro" id="IPR003593">
    <property type="entry name" value="AAA+_ATPase"/>
</dbReference>
<dbReference type="PANTHER" id="PTHR42794:SF1">
    <property type="entry name" value="HEMIN IMPORT ATP-BINDING PROTEIN HMUV"/>
    <property type="match status" value="1"/>
</dbReference>
<dbReference type="RefSeq" id="WP_132707040.1">
    <property type="nucleotide sequence ID" value="NZ_JACIGF010000001.1"/>
</dbReference>
<dbReference type="SUPFAM" id="SSF52540">
    <property type="entry name" value="P-loop containing nucleoside triphosphate hydrolases"/>
    <property type="match status" value="1"/>
</dbReference>
<dbReference type="GO" id="GO:0016887">
    <property type="term" value="F:ATP hydrolysis activity"/>
    <property type="evidence" value="ECO:0007669"/>
    <property type="project" value="InterPro"/>
</dbReference>
<dbReference type="GO" id="GO:0005524">
    <property type="term" value="F:ATP binding"/>
    <property type="evidence" value="ECO:0007669"/>
    <property type="project" value="UniProtKB-KW"/>
</dbReference>
<accession>A0A4R2PTS0</accession>
<dbReference type="Pfam" id="PF00005">
    <property type="entry name" value="ABC_tran"/>
    <property type="match status" value="1"/>
</dbReference>
<keyword evidence="5" id="KW-1278">Translocase</keyword>
<comment type="caution">
    <text evidence="8">The sequence shown here is derived from an EMBL/GenBank/DDBJ whole genome shotgun (WGS) entry which is preliminary data.</text>
</comment>
<dbReference type="FunCoup" id="A0A4R2PTS0">
    <property type="interactions" value="335"/>
</dbReference>
<dbReference type="InterPro" id="IPR003439">
    <property type="entry name" value="ABC_transporter-like_ATP-bd"/>
</dbReference>
<evidence type="ECO:0000256" key="5">
    <source>
        <dbReference type="ARBA" id="ARBA00022967"/>
    </source>
</evidence>
<keyword evidence="4 8" id="KW-0067">ATP-binding</keyword>
<evidence type="ECO:0000313" key="9">
    <source>
        <dbReference type="Proteomes" id="UP000295399"/>
    </source>
</evidence>